<keyword evidence="2" id="KW-1185">Reference proteome</keyword>
<sequence length="78" mass="9060">MSKFNKRIGNIFVAISNNKVVYASSNFADLIKELKKIDRGIMSRNHYRSIIIEKGIYEFTSDVTSINYTLQRIENDKV</sequence>
<dbReference type="Proteomes" id="UP001595953">
    <property type="component" value="Unassembled WGS sequence"/>
</dbReference>
<name>A0ABV9N6B2_9FLAO</name>
<reference evidence="2" key="1">
    <citation type="journal article" date="2019" name="Int. J. Syst. Evol. Microbiol.">
        <title>The Global Catalogue of Microorganisms (GCM) 10K type strain sequencing project: providing services to taxonomists for standard genome sequencing and annotation.</title>
        <authorList>
            <consortium name="The Broad Institute Genomics Platform"/>
            <consortium name="The Broad Institute Genome Sequencing Center for Infectious Disease"/>
            <person name="Wu L."/>
            <person name="Ma J."/>
        </authorList>
    </citation>
    <scope>NUCLEOTIDE SEQUENCE [LARGE SCALE GENOMIC DNA]</scope>
    <source>
        <strain evidence="2">CCUG 63682</strain>
    </source>
</reference>
<evidence type="ECO:0000313" key="2">
    <source>
        <dbReference type="Proteomes" id="UP001595953"/>
    </source>
</evidence>
<protein>
    <submittedName>
        <fullName evidence="1">Uncharacterized protein</fullName>
    </submittedName>
</protein>
<comment type="caution">
    <text evidence="1">The sequence shown here is derived from an EMBL/GenBank/DDBJ whole genome shotgun (WGS) entry which is preliminary data.</text>
</comment>
<dbReference type="EMBL" id="JBHSGP010000014">
    <property type="protein sequence ID" value="MFC4723029.1"/>
    <property type="molecule type" value="Genomic_DNA"/>
</dbReference>
<gene>
    <name evidence="1" type="ORF">ACFO5O_11905</name>
</gene>
<dbReference type="RefSeq" id="WP_387964049.1">
    <property type="nucleotide sequence ID" value="NZ_JBHSGP010000014.1"/>
</dbReference>
<proteinExistence type="predicted"/>
<accession>A0ABV9N6B2</accession>
<organism evidence="1 2">
    <name type="scientific">Geojedonia litorea</name>
    <dbReference type="NCBI Taxonomy" id="1268269"/>
    <lineage>
        <taxon>Bacteria</taxon>
        <taxon>Pseudomonadati</taxon>
        <taxon>Bacteroidota</taxon>
        <taxon>Flavobacteriia</taxon>
        <taxon>Flavobacteriales</taxon>
        <taxon>Flavobacteriaceae</taxon>
        <taxon>Geojedonia</taxon>
    </lineage>
</organism>
<evidence type="ECO:0000313" key="1">
    <source>
        <dbReference type="EMBL" id="MFC4723029.1"/>
    </source>
</evidence>